<proteinExistence type="inferred from homology"/>
<evidence type="ECO:0000259" key="6">
    <source>
        <dbReference type="Pfam" id="PF18821"/>
    </source>
</evidence>
<feature type="compositionally biased region" description="Polar residues" evidence="4">
    <location>
        <begin position="722"/>
        <end position="734"/>
    </location>
</feature>
<accession>A0A097H0U8</accession>
<name>A0A097H0U8_9PSED</name>
<evidence type="ECO:0000256" key="4">
    <source>
        <dbReference type="SAM" id="MobiDB-lite"/>
    </source>
</evidence>
<keyword evidence="3" id="KW-0175">Coiled coil</keyword>
<dbReference type="EMBL" id="KJ940994">
    <property type="protein sequence ID" value="AIT41784.1"/>
    <property type="molecule type" value="Genomic_DNA"/>
</dbReference>
<evidence type="ECO:0000256" key="2">
    <source>
        <dbReference type="ARBA" id="ARBA00022971"/>
    </source>
</evidence>
<dbReference type="RefSeq" id="WP_173267149.1">
    <property type="nucleotide sequence ID" value="NZ_KJ940994.1"/>
</dbReference>
<reference evidence="7" key="1">
    <citation type="journal article" date="2014" name="PLoS ONE">
        <title>Mobility and generation of mosaic non-autonomous transposons by Tn3-derived inverted-repeat miniature elements (TIMEs).</title>
        <authorList>
            <person name="Szuplewska M."/>
            <person name="Ludwiczak M."/>
            <person name="Lyzwa K."/>
            <person name="Czarnecki J."/>
            <person name="Bartosik D."/>
        </authorList>
    </citation>
    <scope>NUCLEOTIDE SEQUENCE</scope>
    <source>
        <strain evidence="7">LM8</strain>
        <plasmid evidence="7">pLM8P2</plasmid>
    </source>
</reference>
<sequence>MGYRAHASKGSKSKTGKGLSAAAKHAYHMRADGYSVGRDGPREDVAASGYGHMPSWAHDPADFWLASDSYERSNGTLFREFQLNLPVELNLDQQRQIIEAYCARMFDAERLPHSWAIHSPDKGNLNPHAHLMVSETMTDDFIRPASQHFMRYNSRQPEKGGAKKTRSLKPKSWLMKARAAWAEEANKGLVAAGFKPRFDHRSKAEQRDEALRFGDLRRAATLDTLVEEHEGPRIAGMRRRLEAGKVELEKLPEYAQQVIQDNNAVRSYNAAWLALVDQMSDADLAIHFADELEQINHSAHVAVYVTEQQEQVQVRIDKLRQQLAEPEPEVVGTALKLKADVERLAQELIEWRKAHPVRSWMANDDEKPVRDARRAYLASPELAQAKQARAERKQAREELSALELRLAELERAATAKPSQERNSLWDSYRETWPARDNARELDWANQKASEAARRAKIRADYLHELAAIKADLDKSPTERKAARSLAQMRRALESHALYQRIATERQALKRKHRQPGRDGYKVYLLVLSNDGHAGALAELRRQQSKPKKPSAAGNAFSAEAELFPSAPVLLPSVTYRVDLRGNVTYYSSHDQDQAILVDSGRLVQVLDQSEVAVETGLRLALQKFGQQLDVHGSPEFKAAVLGVVLRTGLRVEFKDPALATELERLRGASSQMAQVPKVMPITPKTEQEIEAEYAGEVYEGELGRGDAEMPDSLMTESEDETAVSSPSVKPTRLN</sequence>
<comment type="similarity">
    <text evidence="1">Belongs to the MobA/MobL family.</text>
</comment>
<dbReference type="InterPro" id="IPR040677">
    <property type="entry name" value="LPD7"/>
</dbReference>
<evidence type="ECO:0000313" key="7">
    <source>
        <dbReference type="EMBL" id="AIT41784.1"/>
    </source>
</evidence>
<evidence type="ECO:0000259" key="5">
    <source>
        <dbReference type="Pfam" id="PF03389"/>
    </source>
</evidence>
<dbReference type="Pfam" id="PF03389">
    <property type="entry name" value="MobA_MobL"/>
    <property type="match status" value="1"/>
</dbReference>
<evidence type="ECO:0000256" key="1">
    <source>
        <dbReference type="ARBA" id="ARBA00010873"/>
    </source>
</evidence>
<dbReference type="Pfam" id="PF18821">
    <property type="entry name" value="LPD7"/>
    <property type="match status" value="1"/>
</dbReference>
<keyword evidence="2" id="KW-0184">Conjugation</keyword>
<feature type="domain" description="Large polyvalent protein-associated" evidence="6">
    <location>
        <begin position="573"/>
        <end position="665"/>
    </location>
</feature>
<dbReference type="InterPro" id="IPR005053">
    <property type="entry name" value="MobA_MobL"/>
</dbReference>
<feature type="region of interest" description="Disordered" evidence="4">
    <location>
        <begin position="694"/>
        <end position="734"/>
    </location>
</feature>
<feature type="coiled-coil region" evidence="3">
    <location>
        <begin position="382"/>
        <end position="412"/>
    </location>
</feature>
<evidence type="ECO:0000256" key="3">
    <source>
        <dbReference type="SAM" id="Coils"/>
    </source>
</evidence>
<dbReference type="Gene3D" id="3.30.930.30">
    <property type="match status" value="1"/>
</dbReference>
<organism evidence="7">
    <name type="scientific">Pseudomonas sp. LM8</name>
    <dbReference type="NCBI Taxonomy" id="545908"/>
    <lineage>
        <taxon>Bacteria</taxon>
        <taxon>Pseudomonadati</taxon>
        <taxon>Pseudomonadota</taxon>
        <taxon>Gammaproteobacteria</taxon>
        <taxon>Pseudomonadales</taxon>
        <taxon>Pseudomonadaceae</taxon>
        <taxon>Pseudomonas</taxon>
    </lineage>
</organism>
<protein>
    <submittedName>
        <fullName evidence="7">Putative mobilization protein A/L</fullName>
    </submittedName>
</protein>
<keyword evidence="7" id="KW-0614">Plasmid</keyword>
<feature type="domain" description="MobA/MobL protein" evidence="5">
    <location>
        <begin position="52"/>
        <end position="206"/>
    </location>
</feature>
<geneLocation type="plasmid" evidence="7">
    <name>pLM8P2</name>
</geneLocation>
<dbReference type="AlphaFoldDB" id="A0A097H0U8"/>